<dbReference type="Proteomes" id="UP000756346">
    <property type="component" value="Unassembled WGS sequence"/>
</dbReference>
<dbReference type="InterPro" id="IPR001164">
    <property type="entry name" value="ArfGAP_dom"/>
</dbReference>
<dbReference type="AlphaFoldDB" id="A0A9P9BQK6"/>
<dbReference type="OrthoDB" id="10266696at2759"/>
<keyword evidence="1" id="KW-0862">Zinc</keyword>
<dbReference type="GO" id="GO:0005737">
    <property type="term" value="C:cytoplasm"/>
    <property type="evidence" value="ECO:0007669"/>
    <property type="project" value="TreeGrafter"/>
</dbReference>
<dbReference type="InterPro" id="IPR038508">
    <property type="entry name" value="ArfGAP_dom_sf"/>
</dbReference>
<evidence type="ECO:0000313" key="5">
    <source>
        <dbReference type="Proteomes" id="UP000756346"/>
    </source>
</evidence>
<feature type="region of interest" description="Disordered" evidence="2">
    <location>
        <begin position="615"/>
        <end position="664"/>
    </location>
</feature>
<sequence length="733" mass="78342">MSGLISKRQQARNEKVLQDLVHSVPGNNVCADCGVRNPSWASWNLGIFLCMRCAAIHRKLGTHISKVKSLSMDSWTNEQVENMKKTGNAASNKQYNPKNKKPPVPVDADEADGAMERFIRAKYAQTSSPGGATRRNGAGRSDDSDEGTPPPLPPKTGGRFGFAKSNSSTFPISFRSSKKESRSGPSSPHGFSSERSPNHLSNKPSKVFGANVGAETPEATAAKLAQLRDMGFMDDKRNAMILKGVNGSVEKTIEALVRLGEGGGHGSVPPKVPSRESSLPAPRSLTPQRSFDVSPAITGQKAPSAQSPSAVNNNPWDIQPAQPQSSQSTGTIPNNSNPFYTNTVVNTNDPFGLGDVGGQQHLTHSMQNLSLAPPTQQALFPHHTGGVPGPQATGAAMMQQPMTAPISQMQNFSSNLHPQQGYNPFLQSASTQQAQSLALNTSPFQTQSQSQPQSPASYAGNPFLRSPATMTSPLNQIPEQSQQNIYTSPQSPYGNNPFMSATSPFAQGPGAAQQQQHNPFQAAQAQNPFQSQAAQQNPFQTTLQQQSSPQQPQNPWQTQGTHQTQQQNPYQAQQNYYQPQQQQQQQQQYGQPQMAGSYQPQVDKASIMALFGSTNQNTSPFAQQMPQQQQQQAQQQAQQQPQQPHVPQRSVSVPLTSSASSNPFMGGGLAAKAGMGTTGVAGSTAAPGPSAPLPTTIGTGVGSGRSRESMMVEMGWANGRHSPDAFASFSARS</sequence>
<dbReference type="Pfam" id="PF01412">
    <property type="entry name" value="ArfGap"/>
    <property type="match status" value="1"/>
</dbReference>
<feature type="compositionally biased region" description="Polar residues" evidence="2">
    <location>
        <begin position="301"/>
        <end position="341"/>
    </location>
</feature>
<keyword evidence="1" id="KW-0479">Metal-binding</keyword>
<dbReference type="InterPro" id="IPR009060">
    <property type="entry name" value="UBA-like_sf"/>
</dbReference>
<dbReference type="PRINTS" id="PR00405">
    <property type="entry name" value="REVINTRACTNG"/>
</dbReference>
<feature type="compositionally biased region" description="Polar residues" evidence="2">
    <location>
        <begin position="468"/>
        <end position="505"/>
    </location>
</feature>
<dbReference type="FunFam" id="1.10.220.150:FF:000026">
    <property type="entry name" value="GTPase activating protein for Arf, putative"/>
    <property type="match status" value="1"/>
</dbReference>
<evidence type="ECO:0000313" key="4">
    <source>
        <dbReference type="EMBL" id="KAH7025977.1"/>
    </source>
</evidence>
<feature type="region of interest" description="Disordered" evidence="2">
    <location>
        <begin position="122"/>
        <end position="210"/>
    </location>
</feature>
<evidence type="ECO:0000256" key="1">
    <source>
        <dbReference type="PROSITE-ProRule" id="PRU00288"/>
    </source>
</evidence>
<feature type="region of interest" description="Disordered" evidence="2">
    <location>
        <begin position="87"/>
        <end position="108"/>
    </location>
</feature>
<organism evidence="4 5">
    <name type="scientific">Microdochium trichocladiopsis</name>
    <dbReference type="NCBI Taxonomy" id="1682393"/>
    <lineage>
        <taxon>Eukaryota</taxon>
        <taxon>Fungi</taxon>
        <taxon>Dikarya</taxon>
        <taxon>Ascomycota</taxon>
        <taxon>Pezizomycotina</taxon>
        <taxon>Sordariomycetes</taxon>
        <taxon>Xylariomycetidae</taxon>
        <taxon>Xylariales</taxon>
        <taxon>Microdochiaceae</taxon>
        <taxon>Microdochium</taxon>
    </lineage>
</organism>
<proteinExistence type="predicted"/>
<accession>A0A9P9BQK6</accession>
<dbReference type="PANTHER" id="PTHR45705:SF7">
    <property type="entry name" value="ACTIVATING PROTEIN FOR ARF, PUTATIVE (AFU_ORTHOLOGUE AFUA_4G09120)-RELATED"/>
    <property type="match status" value="1"/>
</dbReference>
<dbReference type="SMART" id="SM00105">
    <property type="entry name" value="ArfGap"/>
    <property type="match status" value="1"/>
</dbReference>
<dbReference type="EMBL" id="JAGTJQ010000008">
    <property type="protein sequence ID" value="KAH7025977.1"/>
    <property type="molecule type" value="Genomic_DNA"/>
</dbReference>
<evidence type="ECO:0000256" key="2">
    <source>
        <dbReference type="SAM" id="MobiDB-lite"/>
    </source>
</evidence>
<name>A0A9P9BQK6_9PEZI</name>
<dbReference type="GeneID" id="70178076"/>
<dbReference type="PROSITE" id="PS50115">
    <property type="entry name" value="ARFGAP"/>
    <property type="match status" value="1"/>
</dbReference>
<feature type="compositionally biased region" description="Low complexity" evidence="2">
    <location>
        <begin position="622"/>
        <end position="643"/>
    </location>
</feature>
<dbReference type="GO" id="GO:0008270">
    <property type="term" value="F:zinc ion binding"/>
    <property type="evidence" value="ECO:0007669"/>
    <property type="project" value="UniProtKB-KW"/>
</dbReference>
<feature type="compositionally biased region" description="Polar residues" evidence="2">
    <location>
        <begin position="189"/>
        <end position="204"/>
    </location>
</feature>
<feature type="compositionally biased region" description="Low complexity" evidence="2">
    <location>
        <begin position="650"/>
        <end position="661"/>
    </location>
</feature>
<feature type="region of interest" description="Disordered" evidence="2">
    <location>
        <begin position="440"/>
        <end position="599"/>
    </location>
</feature>
<evidence type="ECO:0000259" key="3">
    <source>
        <dbReference type="PROSITE" id="PS50115"/>
    </source>
</evidence>
<keyword evidence="1" id="KW-0863">Zinc-finger</keyword>
<dbReference type="InterPro" id="IPR051718">
    <property type="entry name" value="ARF_GTPase-activating"/>
</dbReference>
<feature type="region of interest" description="Disordered" evidence="2">
    <location>
        <begin position="260"/>
        <end position="341"/>
    </location>
</feature>
<feature type="compositionally biased region" description="Low complexity" evidence="2">
    <location>
        <begin position="506"/>
        <end position="593"/>
    </location>
</feature>
<dbReference type="SUPFAM" id="SSF57863">
    <property type="entry name" value="ArfGap/RecO-like zinc finger"/>
    <property type="match status" value="1"/>
</dbReference>
<reference evidence="4" key="1">
    <citation type="journal article" date="2021" name="Nat. Commun.">
        <title>Genetic determinants of endophytism in the Arabidopsis root mycobiome.</title>
        <authorList>
            <person name="Mesny F."/>
            <person name="Miyauchi S."/>
            <person name="Thiergart T."/>
            <person name="Pickel B."/>
            <person name="Atanasova L."/>
            <person name="Karlsson M."/>
            <person name="Huettel B."/>
            <person name="Barry K.W."/>
            <person name="Haridas S."/>
            <person name="Chen C."/>
            <person name="Bauer D."/>
            <person name="Andreopoulos W."/>
            <person name="Pangilinan J."/>
            <person name="LaButti K."/>
            <person name="Riley R."/>
            <person name="Lipzen A."/>
            <person name="Clum A."/>
            <person name="Drula E."/>
            <person name="Henrissat B."/>
            <person name="Kohler A."/>
            <person name="Grigoriev I.V."/>
            <person name="Martin F.M."/>
            <person name="Hacquard S."/>
        </authorList>
    </citation>
    <scope>NUCLEOTIDE SEQUENCE</scope>
    <source>
        <strain evidence="4">MPI-CAGE-CH-0230</strain>
    </source>
</reference>
<dbReference type="CDD" id="cd08204">
    <property type="entry name" value="ArfGap"/>
    <property type="match status" value="1"/>
</dbReference>
<protein>
    <recommendedName>
        <fullName evidence="3">Arf-GAP domain-containing protein</fullName>
    </recommendedName>
</protein>
<dbReference type="Gene3D" id="1.10.220.150">
    <property type="entry name" value="Arf GTPase activating protein"/>
    <property type="match status" value="1"/>
</dbReference>
<feature type="region of interest" description="Disordered" evidence="2">
    <location>
        <begin position="678"/>
        <end position="706"/>
    </location>
</feature>
<dbReference type="SUPFAM" id="SSF46934">
    <property type="entry name" value="UBA-like"/>
    <property type="match status" value="1"/>
</dbReference>
<dbReference type="RefSeq" id="XP_046009194.1">
    <property type="nucleotide sequence ID" value="XM_046148530.1"/>
</dbReference>
<keyword evidence="5" id="KW-1185">Reference proteome</keyword>
<comment type="caution">
    <text evidence="4">The sequence shown here is derived from an EMBL/GenBank/DDBJ whole genome shotgun (WGS) entry which is preliminary data.</text>
</comment>
<dbReference type="PANTHER" id="PTHR45705">
    <property type="entry name" value="FI20236P1"/>
    <property type="match status" value="1"/>
</dbReference>
<dbReference type="InterPro" id="IPR037278">
    <property type="entry name" value="ARFGAP/RecO"/>
</dbReference>
<gene>
    <name evidence="4" type="ORF">B0I36DRAFT_152066</name>
</gene>
<dbReference type="GO" id="GO:0005096">
    <property type="term" value="F:GTPase activator activity"/>
    <property type="evidence" value="ECO:0007669"/>
    <property type="project" value="InterPro"/>
</dbReference>
<feature type="compositionally biased region" description="Low complexity" evidence="2">
    <location>
        <begin position="440"/>
        <end position="457"/>
    </location>
</feature>
<dbReference type="Gene3D" id="1.10.8.10">
    <property type="entry name" value="DNA helicase RuvA subunit, C-terminal domain"/>
    <property type="match status" value="1"/>
</dbReference>
<feature type="compositionally biased region" description="Low complexity" evidence="2">
    <location>
        <begin position="678"/>
        <end position="696"/>
    </location>
</feature>
<feature type="domain" description="Arf-GAP" evidence="3">
    <location>
        <begin position="14"/>
        <end position="123"/>
    </location>
</feature>